<dbReference type="SMART" id="SM00320">
    <property type="entry name" value="WD40"/>
    <property type="match status" value="5"/>
</dbReference>
<evidence type="ECO:0000256" key="7">
    <source>
        <dbReference type="PROSITE-ProRule" id="PRU00221"/>
    </source>
</evidence>
<gene>
    <name evidence="9" type="ORF">Gohar_018245</name>
</gene>
<dbReference type="CDD" id="cd00200">
    <property type="entry name" value="WD40"/>
    <property type="match status" value="1"/>
</dbReference>
<dbReference type="PROSITE" id="PS00678">
    <property type="entry name" value="WD_REPEATS_1"/>
    <property type="match status" value="2"/>
</dbReference>
<keyword evidence="8" id="KW-0732">Signal</keyword>
<reference evidence="9 10" key="1">
    <citation type="journal article" date="2019" name="Genome Biol. Evol.">
        <title>Insights into the evolution of the New World diploid cottons (Gossypium, subgenus Houzingenia) based on genome sequencing.</title>
        <authorList>
            <person name="Grover C.E."/>
            <person name="Arick M.A. 2nd"/>
            <person name="Thrash A."/>
            <person name="Conover J.L."/>
            <person name="Sanders W.S."/>
            <person name="Peterson D.G."/>
            <person name="Frelichowski J.E."/>
            <person name="Scheffler J.A."/>
            <person name="Scheffler B.E."/>
            <person name="Wendel J.F."/>
        </authorList>
    </citation>
    <scope>NUCLEOTIDE SEQUENCE [LARGE SCALE GENOMIC DNA]</scope>
    <source>
        <strain evidence="9">0</strain>
        <tissue evidence="9">Leaf</tissue>
    </source>
</reference>
<dbReference type="AlphaFoldDB" id="A0A7J9G8J4"/>
<keyword evidence="4" id="KW-0805">Transcription regulation</keyword>
<evidence type="ECO:0008006" key="11">
    <source>
        <dbReference type="Google" id="ProtNLM"/>
    </source>
</evidence>
<feature type="repeat" description="WD" evidence="7">
    <location>
        <begin position="270"/>
        <end position="320"/>
    </location>
</feature>
<dbReference type="GO" id="GO:0006357">
    <property type="term" value="P:regulation of transcription by RNA polymerase II"/>
    <property type="evidence" value="ECO:0007669"/>
    <property type="project" value="TreeGrafter"/>
</dbReference>
<dbReference type="PROSITE" id="PS50294">
    <property type="entry name" value="WD_REPEATS_REGION"/>
    <property type="match status" value="3"/>
</dbReference>
<sequence>YAFTKFLLFHYHFCLTVIASISRSGDSTARIWTISDGLFKSGGKNSPLNVLVLKHVKGRTNEKSKDVTTLDWNMALFVQAEWKLTHVIVPVCFLMNVRFLRTTIECKCFCSPMVSFPGEGTLLATGSYDGQARIWTTTGDLRTTLSKHKGPIFSLKWNKKGDYLLTGSCDKTAIVWDVKAEEWKQQFEFHTGPTLDVDWRNNVSFATSSTDHMIYVCRIGETRPIKTFAGHQGEVNCVKWDPTGSLLASCSDDITAKIWCMKQDKYVHDLREHSKEIYAIRWSPTGPGTNNPNQQLVLASASFDSTVKLWDVEQGKLLYSLNGHRYRPQICSLFVSCSTNIL</sequence>
<keyword evidence="10" id="KW-1185">Reference proteome</keyword>
<protein>
    <recommendedName>
        <fullName evidence="11">Anaphase-promoting complex subunit 4 WD40 domain-containing protein</fullName>
    </recommendedName>
</protein>
<comment type="subcellular location">
    <subcellularLocation>
        <location evidence="1">Nucleus</location>
    </subcellularLocation>
</comment>
<keyword evidence="5" id="KW-0804">Transcription</keyword>
<evidence type="ECO:0000313" key="10">
    <source>
        <dbReference type="Proteomes" id="UP000593560"/>
    </source>
</evidence>
<dbReference type="PRINTS" id="PR00320">
    <property type="entry name" value="GPROTEINBRPT"/>
</dbReference>
<feature type="repeat" description="WD" evidence="7">
    <location>
        <begin position="114"/>
        <end position="135"/>
    </location>
</feature>
<proteinExistence type="predicted"/>
<dbReference type="GO" id="GO:0000118">
    <property type="term" value="C:histone deacetylase complex"/>
    <property type="evidence" value="ECO:0007669"/>
    <property type="project" value="TreeGrafter"/>
</dbReference>
<comment type="caution">
    <text evidence="9">The sequence shown here is derived from an EMBL/GenBank/DDBJ whole genome shotgun (WGS) entry which is preliminary data.</text>
</comment>
<dbReference type="Pfam" id="PF00400">
    <property type="entry name" value="WD40"/>
    <property type="match status" value="4"/>
</dbReference>
<feature type="signal peptide" evidence="8">
    <location>
        <begin position="1"/>
        <end position="19"/>
    </location>
</feature>
<keyword evidence="2 7" id="KW-0853">WD repeat</keyword>
<dbReference type="PANTHER" id="PTHR22846:SF2">
    <property type="entry name" value="F-BOX-LIKE_WD REPEAT-CONTAINING PROTEIN EBI"/>
    <property type="match status" value="1"/>
</dbReference>
<evidence type="ECO:0000256" key="5">
    <source>
        <dbReference type="ARBA" id="ARBA00023163"/>
    </source>
</evidence>
<accession>A0A7J9G8J4</accession>
<dbReference type="EMBL" id="JABFAD010000003">
    <property type="protein sequence ID" value="MBA0793863.1"/>
    <property type="molecule type" value="Genomic_DNA"/>
</dbReference>
<dbReference type="InterPro" id="IPR001680">
    <property type="entry name" value="WD40_rpt"/>
</dbReference>
<feature type="repeat" description="WD" evidence="7">
    <location>
        <begin position="228"/>
        <end position="269"/>
    </location>
</feature>
<keyword evidence="3" id="KW-0677">Repeat</keyword>
<dbReference type="InterPro" id="IPR019775">
    <property type="entry name" value="WD40_repeat_CS"/>
</dbReference>
<dbReference type="FunFam" id="2.130.10.10:FF:000218">
    <property type="entry name" value="WD40 repeat-containing protein HOS15"/>
    <property type="match status" value="1"/>
</dbReference>
<dbReference type="PROSITE" id="PS50082">
    <property type="entry name" value="WD_REPEATS_2"/>
    <property type="match status" value="4"/>
</dbReference>
<evidence type="ECO:0000256" key="2">
    <source>
        <dbReference type="ARBA" id="ARBA00022574"/>
    </source>
</evidence>
<dbReference type="InterPro" id="IPR036322">
    <property type="entry name" value="WD40_repeat_dom_sf"/>
</dbReference>
<evidence type="ECO:0000256" key="4">
    <source>
        <dbReference type="ARBA" id="ARBA00023015"/>
    </source>
</evidence>
<keyword evidence="6" id="KW-0539">Nucleus</keyword>
<dbReference type="GO" id="GO:0003714">
    <property type="term" value="F:transcription corepressor activity"/>
    <property type="evidence" value="ECO:0007669"/>
    <property type="project" value="InterPro"/>
</dbReference>
<dbReference type="InterPro" id="IPR020472">
    <property type="entry name" value="WD40_PAC1"/>
</dbReference>
<dbReference type="SUPFAM" id="SSF50978">
    <property type="entry name" value="WD40 repeat-like"/>
    <property type="match status" value="1"/>
</dbReference>
<dbReference type="OrthoDB" id="1367865at2759"/>
<dbReference type="Gene3D" id="2.130.10.10">
    <property type="entry name" value="YVTN repeat-like/Quinoprotein amine dehydrogenase"/>
    <property type="match status" value="1"/>
</dbReference>
<name>A0A7J9G8J4_9ROSI</name>
<dbReference type="Proteomes" id="UP000593560">
    <property type="component" value="Unassembled WGS sequence"/>
</dbReference>
<feature type="non-terminal residue" evidence="9">
    <location>
        <position position="1"/>
    </location>
</feature>
<evidence type="ECO:0000313" key="9">
    <source>
        <dbReference type="EMBL" id="MBA0793863.1"/>
    </source>
</evidence>
<evidence type="ECO:0000256" key="3">
    <source>
        <dbReference type="ARBA" id="ARBA00022737"/>
    </source>
</evidence>
<feature type="repeat" description="WD" evidence="7">
    <location>
        <begin position="145"/>
        <end position="186"/>
    </location>
</feature>
<evidence type="ECO:0000256" key="8">
    <source>
        <dbReference type="SAM" id="SignalP"/>
    </source>
</evidence>
<feature type="chain" id="PRO_5029877049" description="Anaphase-promoting complex subunit 4 WD40 domain-containing protein" evidence="8">
    <location>
        <begin position="20"/>
        <end position="342"/>
    </location>
</feature>
<evidence type="ECO:0000256" key="1">
    <source>
        <dbReference type="ARBA" id="ARBA00004123"/>
    </source>
</evidence>
<organism evidence="9 10">
    <name type="scientific">Gossypium harknessii</name>
    <dbReference type="NCBI Taxonomy" id="34285"/>
    <lineage>
        <taxon>Eukaryota</taxon>
        <taxon>Viridiplantae</taxon>
        <taxon>Streptophyta</taxon>
        <taxon>Embryophyta</taxon>
        <taxon>Tracheophyta</taxon>
        <taxon>Spermatophyta</taxon>
        <taxon>Magnoliopsida</taxon>
        <taxon>eudicotyledons</taxon>
        <taxon>Gunneridae</taxon>
        <taxon>Pentapetalae</taxon>
        <taxon>rosids</taxon>
        <taxon>malvids</taxon>
        <taxon>Malvales</taxon>
        <taxon>Malvaceae</taxon>
        <taxon>Malvoideae</taxon>
        <taxon>Gossypium</taxon>
    </lineage>
</organism>
<evidence type="ECO:0000256" key="6">
    <source>
        <dbReference type="ARBA" id="ARBA00023242"/>
    </source>
</evidence>
<dbReference type="PANTHER" id="PTHR22846">
    <property type="entry name" value="WD40 REPEAT PROTEIN"/>
    <property type="match status" value="1"/>
</dbReference>
<dbReference type="InterPro" id="IPR015943">
    <property type="entry name" value="WD40/YVTN_repeat-like_dom_sf"/>
</dbReference>
<dbReference type="InterPro" id="IPR045183">
    <property type="entry name" value="Ebi-like"/>
</dbReference>